<evidence type="ECO:0000313" key="2">
    <source>
        <dbReference type="EMBL" id="KAH9811187.1"/>
    </source>
</evidence>
<gene>
    <name evidence="2" type="ORF">Tdes44962_MAKER05920</name>
</gene>
<feature type="region of interest" description="Disordered" evidence="1">
    <location>
        <begin position="298"/>
        <end position="320"/>
    </location>
</feature>
<dbReference type="OrthoDB" id="514070at2759"/>
<feature type="region of interest" description="Disordered" evidence="1">
    <location>
        <begin position="75"/>
        <end position="101"/>
    </location>
</feature>
<organism evidence="2 3">
    <name type="scientific">Teratosphaeria destructans</name>
    <dbReference type="NCBI Taxonomy" id="418781"/>
    <lineage>
        <taxon>Eukaryota</taxon>
        <taxon>Fungi</taxon>
        <taxon>Dikarya</taxon>
        <taxon>Ascomycota</taxon>
        <taxon>Pezizomycotina</taxon>
        <taxon>Dothideomycetes</taxon>
        <taxon>Dothideomycetidae</taxon>
        <taxon>Mycosphaerellales</taxon>
        <taxon>Teratosphaeriaceae</taxon>
        <taxon>Teratosphaeria</taxon>
    </lineage>
</organism>
<comment type="caution">
    <text evidence="2">The sequence shown here is derived from an EMBL/GenBank/DDBJ whole genome shotgun (WGS) entry which is preliminary data.</text>
</comment>
<accession>A0A9W7SIS4</accession>
<sequence length="387" mass="42367">MSATTLQALLRFLSQDAKVPLAMAMAKVKDLQAKDLDSPEKLAKVKATDISSIFDDEKVAKQIITSAKRVSKKRAAGVDGAAPVPKKPRKQDPFATAATATDLESSLELPKSDVDEDVLAETVVVTNRAPLVLTFVVTLLKYTMPEQPLSSRLSLAQGYVSTTSRSRAVSLGIQEISKEEQEAEKALGEGQPNVKIMGHELKVLRRWGYEWKRSDEEDAQTTRKSALNEDTAEESDSALPKALSTPPDDNPALWALDLEALRKSNRSNTIAAKAPADNNSNLPIYTPQSARAYLLKSFDNPASPDPKAKKPSAASRVTQKEENLGKLLRALDMVYESWAPVLEPEELDQRTWGWYVKVRPSVENGVAGWGGKNEVKLGDVLALRRPP</sequence>
<keyword evidence="3" id="KW-1185">Reference proteome</keyword>
<reference evidence="2 3" key="1">
    <citation type="journal article" date="2018" name="IMA Fungus">
        <title>IMA Genome-F 10: Nine draft genome sequences of Claviceps purpurea s.lat., including C. arundinis, C. humidiphila, and C. cf. spartinae, pseudomolecules for the pitch canker pathogen Fusarium circinatum, draft genome of Davidsoniella eucalypti, Grosmannia galeiformis, Quambalaria eucalypti, and Teratosphaeria destructans.</title>
        <authorList>
            <person name="Wingfield B.D."/>
            <person name="Liu M."/>
            <person name="Nguyen H.D."/>
            <person name="Lane F.A."/>
            <person name="Morgan S.W."/>
            <person name="De Vos L."/>
            <person name="Wilken P.M."/>
            <person name="Duong T.A."/>
            <person name="Aylward J."/>
            <person name="Coetzee M.P."/>
            <person name="Dadej K."/>
            <person name="De Beer Z.W."/>
            <person name="Findlay W."/>
            <person name="Havenga M."/>
            <person name="Kolarik M."/>
            <person name="Menzies J.G."/>
            <person name="Naidoo K."/>
            <person name="Pochopski O."/>
            <person name="Shoukouhi P."/>
            <person name="Santana Q.C."/>
            <person name="Seifert K.A."/>
            <person name="Soal N."/>
            <person name="Steenkamp E.T."/>
            <person name="Tatham C.T."/>
            <person name="van der Nest M.A."/>
            <person name="Wingfield M.J."/>
        </authorList>
    </citation>
    <scope>NUCLEOTIDE SEQUENCE [LARGE SCALE GENOMIC DNA]</scope>
    <source>
        <strain evidence="2">CMW44962</strain>
    </source>
</reference>
<name>A0A9W7SIS4_9PEZI</name>
<dbReference type="AlphaFoldDB" id="A0A9W7SIS4"/>
<proteinExistence type="predicted"/>
<protein>
    <submittedName>
        <fullName evidence="2">Response to benomyl</fullName>
    </submittedName>
</protein>
<feature type="region of interest" description="Disordered" evidence="1">
    <location>
        <begin position="214"/>
        <end position="251"/>
    </location>
</feature>
<dbReference type="EMBL" id="RIBY02002489">
    <property type="protein sequence ID" value="KAH9811187.1"/>
    <property type="molecule type" value="Genomic_DNA"/>
</dbReference>
<dbReference type="Proteomes" id="UP001138500">
    <property type="component" value="Unassembled WGS sequence"/>
</dbReference>
<evidence type="ECO:0000313" key="3">
    <source>
        <dbReference type="Proteomes" id="UP001138500"/>
    </source>
</evidence>
<evidence type="ECO:0000256" key="1">
    <source>
        <dbReference type="SAM" id="MobiDB-lite"/>
    </source>
</evidence>
<reference evidence="2 3" key="2">
    <citation type="journal article" date="2021" name="Curr. Genet.">
        <title>Genetic response to nitrogen starvation in the aggressive Eucalyptus foliar pathogen Teratosphaeria destructans.</title>
        <authorList>
            <person name="Havenga M."/>
            <person name="Wingfield B.D."/>
            <person name="Wingfield M.J."/>
            <person name="Dreyer L.L."/>
            <person name="Roets F."/>
            <person name="Aylward J."/>
        </authorList>
    </citation>
    <scope>NUCLEOTIDE SEQUENCE [LARGE SCALE GENOMIC DNA]</scope>
    <source>
        <strain evidence="2">CMW44962</strain>
    </source>
</reference>